<keyword evidence="2" id="KW-0378">Hydrolase</keyword>
<evidence type="ECO:0000313" key="6">
    <source>
        <dbReference type="EMBL" id="QEC54817.1"/>
    </source>
</evidence>
<protein>
    <submittedName>
        <fullName evidence="6">Penicillin acylase family protein</fullName>
    </submittedName>
</protein>
<dbReference type="PANTHER" id="PTHR34218:SF4">
    <property type="entry name" value="ACYL-HOMOSERINE LACTONE ACYLASE QUIP"/>
    <property type="match status" value="1"/>
</dbReference>
<dbReference type="Gene3D" id="1.10.439.10">
    <property type="entry name" value="Penicillin Amidohydrolase, domain 1"/>
    <property type="match status" value="1"/>
</dbReference>
<proteinExistence type="inferred from homology"/>
<dbReference type="GO" id="GO:0017000">
    <property type="term" value="P:antibiotic biosynthetic process"/>
    <property type="evidence" value="ECO:0007669"/>
    <property type="project" value="InterPro"/>
</dbReference>
<dbReference type="Gene3D" id="2.30.120.10">
    <property type="match status" value="1"/>
</dbReference>
<dbReference type="Proteomes" id="UP000321204">
    <property type="component" value="Chromosome"/>
</dbReference>
<evidence type="ECO:0000256" key="5">
    <source>
        <dbReference type="PIRSR" id="PIRSR001227-2"/>
    </source>
</evidence>
<dbReference type="InterPro" id="IPR002692">
    <property type="entry name" value="S45"/>
</dbReference>
<dbReference type="EMBL" id="CP042433">
    <property type="protein sequence ID" value="QEC54817.1"/>
    <property type="molecule type" value="Genomic_DNA"/>
</dbReference>
<sequence>MRIIPFIVSTVVTVALVFALNKRWGKVPDLGNFLSPQTGFWQAAEGDGEDRNESFSFPSLKGKASVYLDERLVPHVFADNDEDAYFAQGFLHAKYRLWQMELQTYAAAGRIAEHLGNDPKFINFDREQRRSGMVYAAENALKVFESDPESKASCDAYTAGVNAYINGLTQSTLPIEYKLLGYKPEPWSNLKIALFLKQMSKTLAGYDEDLENTAAKPRLSFEDLMQLDKQVPDSLLPIVPKGTAFDAPSVVPVKPANADSLYFEKRDTVKVIQVSKPNPLNGSNNWVVSGKKTASGAPILCNDPHLELTFPSIWYEMQITTPNVNVYGATFPGSPNVIIGFNDNIAWGVTNAQRDVRDWYEIQFKDDSRKEYLYNGNWTSTQFRIDTIKVKGAANVYDSVAYTVFGPVVYDKTFSKELSKNKALALRWTAHDASNEGLTFYKLNRAKNYNDYLAAIKTFTTPGQNFVFESRGGDIAIWQQGKFPARWYGQGVYLMRGTDSSYQWQGFIPQAENPHALNPERGFLESANQRPVDSTYPYFIPGNYITPRGISIERNLSRMNNITVDDMKALQNNVYSVMAEDARKILLHNVNENTLDADAKNYLTTFKSWDLNTSAASTGATVYQTWMDSLKQGIWRDEWQRDSLRNPYPTEETLVEWIHKDSAFKWIDDVSTPQHETLRDVVTQAFEKAAAQLKKDEAAGKLQWAAHKDPIIFHLLKAAVPSFSRKIPVGGWSNVINAVTDTHGPSWRMIVQMSSPTEAWGVYPGGQDGNPGSKFYDNFVDTWATGKYYRLWMMKESEKNDKRIIGTLNFNRG</sequence>
<evidence type="ECO:0000256" key="1">
    <source>
        <dbReference type="ARBA" id="ARBA00006586"/>
    </source>
</evidence>
<evidence type="ECO:0000313" key="7">
    <source>
        <dbReference type="Proteomes" id="UP000321204"/>
    </source>
</evidence>
<feature type="active site" description="Nucleophile" evidence="4">
    <location>
        <position position="283"/>
    </location>
</feature>
<dbReference type="Gene3D" id="3.60.20.10">
    <property type="entry name" value="Glutamine Phosphoribosylpyrophosphate, subunit 1, domain 1"/>
    <property type="match status" value="1"/>
</dbReference>
<dbReference type="PANTHER" id="PTHR34218">
    <property type="entry name" value="PEPTIDASE S45 PENICILLIN AMIDASE"/>
    <property type="match status" value="1"/>
</dbReference>
<keyword evidence="5" id="KW-0479">Metal-binding</keyword>
<dbReference type="AlphaFoldDB" id="A0A5B8UDR4"/>
<accession>A0A5B8UDR4</accession>
<evidence type="ECO:0000256" key="3">
    <source>
        <dbReference type="ARBA" id="ARBA00023145"/>
    </source>
</evidence>
<dbReference type="OrthoDB" id="9759796at2"/>
<keyword evidence="3" id="KW-0865">Zymogen</keyword>
<dbReference type="GO" id="GO:0016811">
    <property type="term" value="F:hydrolase activity, acting on carbon-nitrogen (but not peptide) bonds, in linear amides"/>
    <property type="evidence" value="ECO:0007669"/>
    <property type="project" value="InterPro"/>
</dbReference>
<reference evidence="6 7" key="1">
    <citation type="journal article" date="2015" name="Int. J. Syst. Evol. Microbiol.">
        <title>Flavisolibacter ginsenosidimutans sp. nov., with ginsenoside-converting activity isolated from soil used for cultivating ginseng.</title>
        <authorList>
            <person name="Zhao Y."/>
            <person name="Liu Q."/>
            <person name="Kang M.S."/>
            <person name="Jin F."/>
            <person name="Yu H."/>
            <person name="Im W.T."/>
        </authorList>
    </citation>
    <scope>NUCLEOTIDE SEQUENCE [LARGE SCALE GENOMIC DNA]</scope>
    <source>
        <strain evidence="6 7">Gsoil 636</strain>
    </source>
</reference>
<keyword evidence="7" id="KW-1185">Reference proteome</keyword>
<dbReference type="Gene3D" id="1.10.1400.10">
    <property type="match status" value="1"/>
</dbReference>
<dbReference type="Pfam" id="PF01804">
    <property type="entry name" value="Penicil_amidase"/>
    <property type="match status" value="1"/>
</dbReference>
<dbReference type="RefSeq" id="WP_146782260.1">
    <property type="nucleotide sequence ID" value="NZ_BAABIO010000006.1"/>
</dbReference>
<organism evidence="6 7">
    <name type="scientific">Flavisolibacter ginsenosidimutans</name>
    <dbReference type="NCBI Taxonomy" id="661481"/>
    <lineage>
        <taxon>Bacteria</taxon>
        <taxon>Pseudomonadati</taxon>
        <taxon>Bacteroidota</taxon>
        <taxon>Chitinophagia</taxon>
        <taxon>Chitinophagales</taxon>
        <taxon>Chitinophagaceae</taxon>
        <taxon>Flavisolibacter</taxon>
    </lineage>
</organism>
<comment type="similarity">
    <text evidence="1">Belongs to the peptidase S45 family.</text>
</comment>
<dbReference type="InterPro" id="IPR023343">
    <property type="entry name" value="Penicillin_amidase_dom1"/>
</dbReference>
<feature type="binding site" evidence="5">
    <location>
        <position position="358"/>
    </location>
    <ligand>
        <name>Ca(2+)</name>
        <dbReference type="ChEBI" id="CHEBI:29108"/>
    </ligand>
</feature>
<keyword evidence="5" id="KW-0106">Calcium</keyword>
<name>A0A5B8UDR4_9BACT</name>
<dbReference type="SUPFAM" id="SSF56235">
    <property type="entry name" value="N-terminal nucleophile aminohydrolases (Ntn hydrolases)"/>
    <property type="match status" value="1"/>
</dbReference>
<dbReference type="PIRSF" id="PIRSF001227">
    <property type="entry name" value="Pen_acylase"/>
    <property type="match status" value="1"/>
</dbReference>
<dbReference type="GO" id="GO:0046872">
    <property type="term" value="F:metal ion binding"/>
    <property type="evidence" value="ECO:0007669"/>
    <property type="project" value="UniProtKB-KW"/>
</dbReference>
<dbReference type="InterPro" id="IPR014395">
    <property type="entry name" value="Pen/GL7ACA/AHL_acylase"/>
</dbReference>
<gene>
    <name evidence="6" type="ORF">FSB75_02500</name>
</gene>
<dbReference type="InterPro" id="IPR029055">
    <property type="entry name" value="Ntn_hydrolases_N"/>
</dbReference>
<evidence type="ECO:0000256" key="2">
    <source>
        <dbReference type="ARBA" id="ARBA00022801"/>
    </source>
</evidence>
<dbReference type="InterPro" id="IPR043146">
    <property type="entry name" value="Penicillin_amidase_N_B-knob"/>
</dbReference>
<comment type="cofactor">
    <cofactor evidence="5">
        <name>Ca(2+)</name>
        <dbReference type="ChEBI" id="CHEBI:29108"/>
    </cofactor>
    <text evidence="5">Binds 1 Ca(2+) ion per dimer.</text>
</comment>
<dbReference type="KEGG" id="fgg:FSB75_02500"/>
<feature type="binding site" evidence="5">
    <location>
        <position position="355"/>
    </location>
    <ligand>
        <name>Ca(2+)</name>
        <dbReference type="ChEBI" id="CHEBI:29108"/>
    </ligand>
</feature>
<dbReference type="CDD" id="cd03747">
    <property type="entry name" value="Ntn_PGA_like"/>
    <property type="match status" value="1"/>
</dbReference>
<dbReference type="InterPro" id="IPR043147">
    <property type="entry name" value="Penicillin_amidase_A-knob"/>
</dbReference>
<evidence type="ECO:0000256" key="4">
    <source>
        <dbReference type="PIRSR" id="PIRSR001227-1"/>
    </source>
</evidence>